<proteinExistence type="predicted"/>
<dbReference type="InterPro" id="IPR043128">
    <property type="entry name" value="Rev_trsase/Diguanyl_cyclase"/>
</dbReference>
<dbReference type="PROSITE" id="PS50878">
    <property type="entry name" value="RT_POL"/>
    <property type="match status" value="1"/>
</dbReference>
<dbReference type="InterPro" id="IPR000477">
    <property type="entry name" value="RT_dom"/>
</dbReference>
<dbReference type="AlphaFoldDB" id="A0A7F5RJ31"/>
<organism evidence="3 4">
    <name type="scientific">Agrilus planipennis</name>
    <name type="common">Emerald ash borer</name>
    <name type="synonym">Agrilus marcopoli</name>
    <dbReference type="NCBI Taxonomy" id="224129"/>
    <lineage>
        <taxon>Eukaryota</taxon>
        <taxon>Metazoa</taxon>
        <taxon>Ecdysozoa</taxon>
        <taxon>Arthropoda</taxon>
        <taxon>Hexapoda</taxon>
        <taxon>Insecta</taxon>
        <taxon>Pterygota</taxon>
        <taxon>Neoptera</taxon>
        <taxon>Endopterygota</taxon>
        <taxon>Coleoptera</taxon>
        <taxon>Polyphaga</taxon>
        <taxon>Elateriformia</taxon>
        <taxon>Buprestoidea</taxon>
        <taxon>Buprestidae</taxon>
        <taxon>Agrilinae</taxon>
        <taxon>Agrilus</taxon>
    </lineage>
</organism>
<dbReference type="InterPro" id="IPR041577">
    <property type="entry name" value="RT_RNaseH_2"/>
</dbReference>
<evidence type="ECO:0000259" key="2">
    <source>
        <dbReference type="PROSITE" id="PS50878"/>
    </source>
</evidence>
<dbReference type="InterPro" id="IPR055469">
    <property type="entry name" value="DUF7041"/>
</dbReference>
<name>A0A7F5RJ31_AGRPL</name>
<dbReference type="PANTHER" id="PTHR37984:SF5">
    <property type="entry name" value="PROTEIN NYNRIN-LIKE"/>
    <property type="match status" value="1"/>
</dbReference>
<accession>A0A7F5RJ31</accession>
<dbReference type="GO" id="GO:0071897">
    <property type="term" value="P:DNA biosynthetic process"/>
    <property type="evidence" value="ECO:0007669"/>
    <property type="project" value="UniProtKB-ARBA"/>
</dbReference>
<dbReference type="Pfam" id="PF17919">
    <property type="entry name" value="RT_RNaseH_2"/>
    <property type="match status" value="1"/>
</dbReference>
<dbReference type="Pfam" id="PF00078">
    <property type="entry name" value="RVT_1"/>
    <property type="match status" value="1"/>
</dbReference>
<dbReference type="Pfam" id="PF23055">
    <property type="entry name" value="DUF7041"/>
    <property type="match status" value="1"/>
</dbReference>
<dbReference type="CDD" id="cd01647">
    <property type="entry name" value="RT_LTR"/>
    <property type="match status" value="1"/>
</dbReference>
<dbReference type="InParanoid" id="A0A7F5RJ31"/>
<reference evidence="4" key="1">
    <citation type="submission" date="2025-08" db="UniProtKB">
        <authorList>
            <consortium name="RefSeq"/>
        </authorList>
    </citation>
    <scope>IDENTIFICATION</scope>
    <source>
        <tissue evidence="4">Entire body</tissue>
    </source>
</reference>
<sequence>MPHVAPGKNYYLTRILRGVQARSLGGKEGAYNALLHSRIIRNAASGPHGEKTVTTENSAATSIDRVSVKVPAFIPSDPELWFSVLESSFNAAGIVQDNTKFWYALSGLDQKYALEVRDIIVKPRSERTYQLLKRELIKRMGASQEQNTRRLLENEPLADRRPTEFPEEVLQTLWLTRLPKHIQALLAAHKGLPLEKRAEIADTIIEAYGQINNVAETSTTNAAVNSSLGVSGRDHARVRIHDQGKITTFAGTIFGSSVMQRNVPKRVNSKPTLRKTTGTIVDGVRRQQPYYLLPMGLRRYVSLSPLVPTSVCSRVRNFPNHGKNQITNFPLPTLTLTLDLGFRRQFTWRFVVADVSKPITGAEFLSHFGLLVDMKNKRLLDSTTHLTSQGKVIECESPSIKTVSGDTPLFTNHSMKYHIITTPGPPVAQRPLRLTPDRLRAAKKEFEAMVKLGDEWRPCGDYRALNARTCPDRYPVKHIQDFSQTLSGKRYSQLLDLVRAFNQIPLAEEDVPKTAITTPFGLFEFTHMSLGLRNAAQTFQRFIDEVLQGLELCCAYIDDILVVSASLEEHLDHLRTLFERLQKYGVVINPSMCVFGEPVVKFLGYRDSGTGTHPLPEKTPEATQAFEACKESLSQATLLAHPKMNATLAIFTDASDYAVGAVLQQLVDNNWQPLDFFSKKLSLAELNYAAYDREFPTRELTRR</sequence>
<gene>
    <name evidence="4" type="primary">LOC112906301</name>
</gene>
<keyword evidence="1" id="KW-0511">Multifunctional enzyme</keyword>
<evidence type="ECO:0000313" key="4">
    <source>
        <dbReference type="RefSeq" id="XP_025835993.1"/>
    </source>
</evidence>
<dbReference type="InterPro" id="IPR043502">
    <property type="entry name" value="DNA/RNA_pol_sf"/>
</dbReference>
<dbReference type="SUPFAM" id="SSF56672">
    <property type="entry name" value="DNA/RNA polymerases"/>
    <property type="match status" value="1"/>
</dbReference>
<dbReference type="Proteomes" id="UP000192223">
    <property type="component" value="Unplaced"/>
</dbReference>
<dbReference type="RefSeq" id="XP_025835993.1">
    <property type="nucleotide sequence ID" value="XM_025980208.1"/>
</dbReference>
<dbReference type="PANTHER" id="PTHR37984">
    <property type="entry name" value="PROTEIN CBG26694"/>
    <property type="match status" value="1"/>
</dbReference>
<dbReference type="Gene3D" id="3.30.70.270">
    <property type="match status" value="1"/>
</dbReference>
<dbReference type="KEGG" id="apln:112906301"/>
<dbReference type="InterPro" id="IPR050951">
    <property type="entry name" value="Retrovirus_Pol_polyprotein"/>
</dbReference>
<feature type="domain" description="Reverse transcriptase" evidence="2">
    <location>
        <begin position="423"/>
        <end position="607"/>
    </location>
</feature>
<keyword evidence="3" id="KW-1185">Reference proteome</keyword>
<protein>
    <submittedName>
        <fullName evidence="4">Uncharacterized protein LOC112906301</fullName>
    </submittedName>
</protein>
<dbReference type="GO" id="GO:0003824">
    <property type="term" value="F:catalytic activity"/>
    <property type="evidence" value="ECO:0007669"/>
    <property type="project" value="UniProtKB-KW"/>
</dbReference>
<dbReference type="GeneID" id="112906301"/>
<evidence type="ECO:0000313" key="3">
    <source>
        <dbReference type="Proteomes" id="UP000192223"/>
    </source>
</evidence>
<dbReference type="OrthoDB" id="6766760at2759"/>
<evidence type="ECO:0000256" key="1">
    <source>
        <dbReference type="ARBA" id="ARBA00023268"/>
    </source>
</evidence>